<proteinExistence type="predicted"/>
<comment type="caution">
    <text evidence="2">The sequence shown here is derived from an EMBL/GenBank/DDBJ whole genome shotgun (WGS) entry which is preliminary data.</text>
</comment>
<reference evidence="2 3" key="1">
    <citation type="submission" date="2021-06" db="EMBL/GenBank/DDBJ databases">
        <title>Chromosome-level genome assembly of the red-tail catfish (Hemibagrus wyckioides).</title>
        <authorList>
            <person name="Shao F."/>
        </authorList>
    </citation>
    <scope>NUCLEOTIDE SEQUENCE [LARGE SCALE GENOMIC DNA]</scope>
    <source>
        <strain evidence="2">EC202008001</strain>
        <tissue evidence="2">Blood</tissue>
    </source>
</reference>
<protein>
    <submittedName>
        <fullName evidence="2">Uncharacterized protein</fullName>
    </submittedName>
</protein>
<sequence>MTVNINLPHVPGALDRDVQMSADRLLDLVYTVHRELTRAMRGVSGADEEMGVQCAEEEELPQCQDNTKYGRPVIPTTCQSNGRDLTD</sequence>
<dbReference type="Proteomes" id="UP000824219">
    <property type="component" value="Linkage Group LG22"/>
</dbReference>
<feature type="region of interest" description="Disordered" evidence="1">
    <location>
        <begin position="64"/>
        <end position="87"/>
    </location>
</feature>
<accession>A0A9D3NCB2</accession>
<dbReference type="EMBL" id="JAHKSW010000022">
    <property type="protein sequence ID" value="KAG7318688.1"/>
    <property type="molecule type" value="Genomic_DNA"/>
</dbReference>
<gene>
    <name evidence="2" type="ORF">KOW79_018443</name>
</gene>
<evidence type="ECO:0000313" key="2">
    <source>
        <dbReference type="EMBL" id="KAG7318688.1"/>
    </source>
</evidence>
<feature type="compositionally biased region" description="Polar residues" evidence="1">
    <location>
        <begin position="76"/>
        <end position="87"/>
    </location>
</feature>
<dbReference type="AlphaFoldDB" id="A0A9D3NCB2"/>
<organism evidence="2 3">
    <name type="scientific">Hemibagrus wyckioides</name>
    <dbReference type="NCBI Taxonomy" id="337641"/>
    <lineage>
        <taxon>Eukaryota</taxon>
        <taxon>Metazoa</taxon>
        <taxon>Chordata</taxon>
        <taxon>Craniata</taxon>
        <taxon>Vertebrata</taxon>
        <taxon>Euteleostomi</taxon>
        <taxon>Actinopterygii</taxon>
        <taxon>Neopterygii</taxon>
        <taxon>Teleostei</taxon>
        <taxon>Ostariophysi</taxon>
        <taxon>Siluriformes</taxon>
        <taxon>Bagridae</taxon>
        <taxon>Hemibagrus</taxon>
    </lineage>
</organism>
<evidence type="ECO:0000313" key="3">
    <source>
        <dbReference type="Proteomes" id="UP000824219"/>
    </source>
</evidence>
<name>A0A9D3NCB2_9TELE</name>
<evidence type="ECO:0000256" key="1">
    <source>
        <dbReference type="SAM" id="MobiDB-lite"/>
    </source>
</evidence>
<keyword evidence="3" id="KW-1185">Reference proteome</keyword>